<keyword evidence="2" id="KW-1185">Reference proteome</keyword>
<comment type="caution">
    <text evidence="1">The sequence shown here is derived from an EMBL/GenBank/DDBJ whole genome shotgun (WGS) entry which is preliminary data.</text>
</comment>
<proteinExistence type="predicted"/>
<evidence type="ECO:0000313" key="2">
    <source>
        <dbReference type="Proteomes" id="UP001597102"/>
    </source>
</evidence>
<accession>A0ABW3JEU6</accession>
<evidence type="ECO:0000313" key="1">
    <source>
        <dbReference type="EMBL" id="MFD0988355.1"/>
    </source>
</evidence>
<reference evidence="2" key="1">
    <citation type="journal article" date="2019" name="Int. J. Syst. Evol. Microbiol.">
        <title>The Global Catalogue of Microorganisms (GCM) 10K type strain sequencing project: providing services to taxonomists for standard genome sequencing and annotation.</title>
        <authorList>
            <consortium name="The Broad Institute Genomics Platform"/>
            <consortium name="The Broad Institute Genome Sequencing Center for Infectious Disease"/>
            <person name="Wu L."/>
            <person name="Ma J."/>
        </authorList>
    </citation>
    <scope>NUCLEOTIDE SEQUENCE [LARGE SCALE GENOMIC DNA]</scope>
    <source>
        <strain evidence="2">CCUG 61697</strain>
    </source>
</reference>
<dbReference type="RefSeq" id="WP_379091359.1">
    <property type="nucleotide sequence ID" value="NZ_JBHTJO010000002.1"/>
</dbReference>
<sequence length="112" mass="12444">MARSFLEIGQLAAVFGFALVAFCLTAIAPKPAEAGPLSLSAPEHASPVTKAKIFERGRTPQYPYVIRRGPRWDSYFGFVPYEPGNIENQALRRSQSPSIWLKPEANPMPNQR</sequence>
<name>A0ABW3JEU6_9HYPH</name>
<protein>
    <submittedName>
        <fullName evidence="1">Uncharacterized protein</fullName>
    </submittedName>
</protein>
<dbReference type="Proteomes" id="UP001597102">
    <property type="component" value="Unassembled WGS sequence"/>
</dbReference>
<organism evidence="1 2">
    <name type="scientific">Methyloligella solikamskensis</name>
    <dbReference type="NCBI Taxonomy" id="1177756"/>
    <lineage>
        <taxon>Bacteria</taxon>
        <taxon>Pseudomonadati</taxon>
        <taxon>Pseudomonadota</taxon>
        <taxon>Alphaproteobacteria</taxon>
        <taxon>Hyphomicrobiales</taxon>
        <taxon>Hyphomicrobiaceae</taxon>
        <taxon>Methyloligella</taxon>
    </lineage>
</organism>
<gene>
    <name evidence="1" type="ORF">ACFQ2F_14750</name>
</gene>
<dbReference type="EMBL" id="JBHTJO010000002">
    <property type="protein sequence ID" value="MFD0988355.1"/>
    <property type="molecule type" value="Genomic_DNA"/>
</dbReference>